<dbReference type="Proteomes" id="UP000296144">
    <property type="component" value="Unassembled WGS sequence"/>
</dbReference>
<keyword evidence="4" id="KW-0808">Transferase</keyword>
<dbReference type="EMBL" id="PDKU01000001">
    <property type="protein sequence ID" value="PPI86676.1"/>
    <property type="molecule type" value="Genomic_DNA"/>
</dbReference>
<feature type="domain" description="Aminotransferase class V" evidence="12">
    <location>
        <begin position="5"/>
        <end position="368"/>
    </location>
</feature>
<dbReference type="Pfam" id="PF00266">
    <property type="entry name" value="Aminotran_5"/>
    <property type="match status" value="1"/>
</dbReference>
<evidence type="ECO:0000256" key="9">
    <source>
        <dbReference type="ARBA" id="ARBA00023014"/>
    </source>
</evidence>
<dbReference type="InterPro" id="IPR015422">
    <property type="entry name" value="PyrdxlP-dep_Trfase_small"/>
</dbReference>
<keyword evidence="14" id="KW-1185">Reference proteome</keyword>
<keyword evidence="5" id="KW-0001">2Fe-2S</keyword>
<dbReference type="PROSITE" id="PS00595">
    <property type="entry name" value="AA_TRANSFER_CLASS_5"/>
    <property type="match status" value="1"/>
</dbReference>
<dbReference type="InterPro" id="IPR016454">
    <property type="entry name" value="Cysteine_dSase"/>
</dbReference>
<evidence type="ECO:0000256" key="2">
    <source>
        <dbReference type="ARBA" id="ARBA00006490"/>
    </source>
</evidence>
<dbReference type="NCBIfam" id="NF010611">
    <property type="entry name" value="PRK14012.1"/>
    <property type="match status" value="1"/>
</dbReference>
<evidence type="ECO:0000256" key="1">
    <source>
        <dbReference type="ARBA" id="ARBA00001933"/>
    </source>
</evidence>
<comment type="similarity">
    <text evidence="2">Belongs to the class-V pyridoxal-phosphate-dependent aminotransferase family. NifS/IscS subfamily.</text>
</comment>
<evidence type="ECO:0000256" key="7">
    <source>
        <dbReference type="ARBA" id="ARBA00022898"/>
    </source>
</evidence>
<dbReference type="InterPro" id="IPR015421">
    <property type="entry name" value="PyrdxlP-dep_Trfase_major"/>
</dbReference>
<protein>
    <recommendedName>
        <fullName evidence="3">cysteine desulfurase</fullName>
        <ecNumber evidence="3">2.8.1.7</ecNumber>
    </recommendedName>
</protein>
<dbReference type="InterPro" id="IPR000192">
    <property type="entry name" value="Aminotrans_V_dom"/>
</dbReference>
<dbReference type="EC" id="2.8.1.7" evidence="3"/>
<evidence type="ECO:0000256" key="5">
    <source>
        <dbReference type="ARBA" id="ARBA00022714"/>
    </source>
</evidence>
<evidence type="ECO:0000259" key="12">
    <source>
        <dbReference type="Pfam" id="PF00266"/>
    </source>
</evidence>
<evidence type="ECO:0000256" key="11">
    <source>
        <dbReference type="RuleBase" id="RU004504"/>
    </source>
</evidence>
<evidence type="ECO:0000313" key="14">
    <source>
        <dbReference type="Proteomes" id="UP000296144"/>
    </source>
</evidence>
<dbReference type="Gene3D" id="3.90.1150.10">
    <property type="entry name" value="Aspartate Aminotransferase, domain 1"/>
    <property type="match status" value="1"/>
</dbReference>
<dbReference type="AlphaFoldDB" id="A0A2P5SWI5"/>
<comment type="cofactor">
    <cofactor evidence="1 11">
        <name>pyridoxal 5'-phosphate</name>
        <dbReference type="ChEBI" id="CHEBI:597326"/>
    </cofactor>
</comment>
<name>A0A2P5SWI5_9GAMM</name>
<keyword evidence="6" id="KW-0479">Metal-binding</keyword>
<dbReference type="InterPro" id="IPR020578">
    <property type="entry name" value="Aminotrans_V_PyrdxlP_BS"/>
</dbReference>
<organism evidence="13 14">
    <name type="scientific">Candidatus Pantoea edessiphila</name>
    <dbReference type="NCBI Taxonomy" id="2044610"/>
    <lineage>
        <taxon>Bacteria</taxon>
        <taxon>Pseudomonadati</taxon>
        <taxon>Pseudomonadota</taxon>
        <taxon>Gammaproteobacteria</taxon>
        <taxon>Enterobacterales</taxon>
        <taxon>Erwiniaceae</taxon>
        <taxon>Pantoea</taxon>
    </lineage>
</organism>
<dbReference type="GO" id="GO:0031071">
    <property type="term" value="F:cysteine desulfurase activity"/>
    <property type="evidence" value="ECO:0007669"/>
    <property type="project" value="UniProtKB-EC"/>
</dbReference>
<dbReference type="OrthoDB" id="9808002at2"/>
<dbReference type="Gene3D" id="3.40.640.10">
    <property type="entry name" value="Type I PLP-dependent aspartate aminotransferase-like (Major domain)"/>
    <property type="match status" value="1"/>
</dbReference>
<dbReference type="PANTHER" id="PTHR11601">
    <property type="entry name" value="CYSTEINE DESULFURYLASE FAMILY MEMBER"/>
    <property type="match status" value="1"/>
</dbReference>
<dbReference type="InterPro" id="IPR015424">
    <property type="entry name" value="PyrdxlP-dep_Trfase"/>
</dbReference>
<sequence>MKLPIYLDYASTTPVDQRVADKMMEFLTTNGIFGNAAAKSHRFGWKAEEAINISRNQIAKVINADPREIIFTSGATESNNLAIKGTAQFFKSKGKHIITSNIEHKSVLNTCNYLEKKGFKITYLKCSSTGMISIDELQSVLNNDTILVSIMHVNNEIGIIQDIANIGELCNKHNIIFHVDAAQSICKIPIDLQLLKVDLMSFSAHKTYGPKGIGALYIRRNLHAQIEVQIHGGGQERGIRSGTLPVHQIVGMAEAYNLTNKIIKTEAMNTKILRDRLWQGISALDNVSVNGDLKYSTPNILNVSFGDIDGESLILALKDLAVSSGSACISANFQASYVLRALGLTEELAYNSIRFSIGKFTTLDEIDYAVALIKKSVDCLRTNPLF</sequence>
<dbReference type="FunFam" id="3.40.640.10:FF:000003">
    <property type="entry name" value="Cysteine desulfurase IscS"/>
    <property type="match status" value="1"/>
</dbReference>
<gene>
    <name evidence="13" type="ORF">CRV10_00215</name>
</gene>
<accession>A0A2P5SWI5</accession>
<keyword evidence="9" id="KW-0411">Iron-sulfur</keyword>
<proteinExistence type="inferred from homology"/>
<evidence type="ECO:0000256" key="10">
    <source>
        <dbReference type="ARBA" id="ARBA00050776"/>
    </source>
</evidence>
<comment type="caution">
    <text evidence="13">The sequence shown here is derived from an EMBL/GenBank/DDBJ whole genome shotgun (WGS) entry which is preliminary data.</text>
</comment>
<dbReference type="SUPFAM" id="SSF53383">
    <property type="entry name" value="PLP-dependent transferases"/>
    <property type="match status" value="1"/>
</dbReference>
<evidence type="ECO:0000256" key="8">
    <source>
        <dbReference type="ARBA" id="ARBA00023004"/>
    </source>
</evidence>
<keyword evidence="7" id="KW-0663">Pyridoxal phosphate</keyword>
<dbReference type="GO" id="GO:0051537">
    <property type="term" value="F:2 iron, 2 sulfur cluster binding"/>
    <property type="evidence" value="ECO:0007669"/>
    <property type="project" value="UniProtKB-KW"/>
</dbReference>
<evidence type="ECO:0000256" key="4">
    <source>
        <dbReference type="ARBA" id="ARBA00022679"/>
    </source>
</evidence>
<evidence type="ECO:0000256" key="3">
    <source>
        <dbReference type="ARBA" id="ARBA00012239"/>
    </source>
</evidence>
<reference evidence="13 14" key="1">
    <citation type="journal article" date="2018" name="Genome Biol. Evol.">
        <title>Cladogenesis and Genomic Streamlining in Extracellular Endosymbionts of Tropical Stink Bugs.</title>
        <authorList>
            <person name="Otero-Bravo A."/>
            <person name="Goffredi S."/>
            <person name="Sabree Z.L."/>
        </authorList>
    </citation>
    <scope>NUCLEOTIDE SEQUENCE [LARGE SCALE GENOMIC DNA]</scope>
    <source>
        <strain evidence="13 14">SoEL</strain>
    </source>
</reference>
<evidence type="ECO:0000256" key="6">
    <source>
        <dbReference type="ARBA" id="ARBA00022723"/>
    </source>
</evidence>
<comment type="catalytic activity">
    <reaction evidence="10">
        <text>(sulfur carrier)-H + L-cysteine = (sulfur carrier)-SH + L-alanine</text>
        <dbReference type="Rhea" id="RHEA:43892"/>
        <dbReference type="Rhea" id="RHEA-COMP:14737"/>
        <dbReference type="Rhea" id="RHEA-COMP:14739"/>
        <dbReference type="ChEBI" id="CHEBI:29917"/>
        <dbReference type="ChEBI" id="CHEBI:35235"/>
        <dbReference type="ChEBI" id="CHEBI:57972"/>
        <dbReference type="ChEBI" id="CHEBI:64428"/>
        <dbReference type="EC" id="2.8.1.7"/>
    </reaction>
</comment>
<keyword evidence="8" id="KW-0408">Iron</keyword>
<dbReference type="PANTHER" id="PTHR11601:SF34">
    <property type="entry name" value="CYSTEINE DESULFURASE"/>
    <property type="match status" value="1"/>
</dbReference>
<dbReference type="RefSeq" id="WP_136129839.1">
    <property type="nucleotide sequence ID" value="NZ_PDKU01000001.1"/>
</dbReference>
<dbReference type="GO" id="GO:0046872">
    <property type="term" value="F:metal ion binding"/>
    <property type="evidence" value="ECO:0007669"/>
    <property type="project" value="UniProtKB-KW"/>
</dbReference>
<dbReference type="PIRSF" id="PIRSF005572">
    <property type="entry name" value="NifS"/>
    <property type="match status" value="1"/>
</dbReference>
<evidence type="ECO:0000313" key="13">
    <source>
        <dbReference type="EMBL" id="PPI86676.1"/>
    </source>
</evidence>